<gene>
    <name evidence="1" type="ORF">E0L31_07805</name>
</gene>
<dbReference type="EMBL" id="SPSG01000986">
    <property type="protein sequence ID" value="TFV20318.1"/>
    <property type="molecule type" value="Genomic_DNA"/>
</dbReference>
<protein>
    <submittedName>
        <fullName evidence="1">Uncharacterized protein</fullName>
    </submittedName>
</protein>
<reference evidence="1" key="1">
    <citation type="submission" date="2019-03" db="EMBL/GenBank/DDBJ databases">
        <title>Serratia marcescens strain N2 draft genome.</title>
        <authorList>
            <person name="Yassin A."/>
            <person name="El-Kenawy N."/>
            <person name="Youssef N.H."/>
        </authorList>
    </citation>
    <scope>NUCLEOTIDE SEQUENCE [LARGE SCALE GENOMIC DNA]</scope>
    <source>
        <strain evidence="1">N2</strain>
    </source>
</reference>
<dbReference type="AlphaFoldDB" id="A0A9X8VJN3"/>
<evidence type="ECO:0000313" key="1">
    <source>
        <dbReference type="EMBL" id="TFV20318.1"/>
    </source>
</evidence>
<comment type="caution">
    <text evidence="1">The sequence shown here is derived from an EMBL/GenBank/DDBJ whole genome shotgun (WGS) entry which is preliminary data.</text>
</comment>
<accession>A0A9X8VJN3</accession>
<sequence>MSFGKQKTPHYGGDTGDVRNIFTILNRLVICCPSIEIIGFVLAPYNYKYISYITEYTTYRSLSFGKQKTPHYGGDTGDVRNIFIIIGCEHKADYLDARAADYQTIQYCKYPGLDL</sequence>
<name>A0A9X8VJN3_SERMA</name>
<organism evidence="1">
    <name type="scientific">Serratia marcescens</name>
    <dbReference type="NCBI Taxonomy" id="615"/>
    <lineage>
        <taxon>Bacteria</taxon>
        <taxon>Pseudomonadati</taxon>
        <taxon>Pseudomonadota</taxon>
        <taxon>Gammaproteobacteria</taxon>
        <taxon>Enterobacterales</taxon>
        <taxon>Yersiniaceae</taxon>
        <taxon>Serratia</taxon>
    </lineage>
</organism>
<proteinExistence type="predicted"/>